<organism evidence="2 3">
    <name type="scientific">Geobacillus kaustophilus</name>
    <dbReference type="NCBI Taxonomy" id="1462"/>
    <lineage>
        <taxon>Bacteria</taxon>
        <taxon>Bacillati</taxon>
        <taxon>Bacillota</taxon>
        <taxon>Bacilli</taxon>
        <taxon>Bacillales</taxon>
        <taxon>Anoxybacillaceae</taxon>
        <taxon>Geobacillus</taxon>
        <taxon>Geobacillus thermoleovorans group</taxon>
    </lineage>
</organism>
<dbReference type="Gene3D" id="3.50.50.60">
    <property type="entry name" value="FAD/NAD(P)-binding domain"/>
    <property type="match status" value="1"/>
</dbReference>
<dbReference type="SUPFAM" id="SSF51905">
    <property type="entry name" value="FAD/NAD(P)-binding domain"/>
    <property type="match status" value="1"/>
</dbReference>
<evidence type="ECO:0000313" key="3">
    <source>
        <dbReference type="Proteomes" id="UP000032522"/>
    </source>
</evidence>
<dbReference type="Proteomes" id="UP000032522">
    <property type="component" value="Unassembled WGS sequence"/>
</dbReference>
<protein>
    <submittedName>
        <fullName evidence="2">Pyridine nucleotide-disulfide oxidoreductase family protein</fullName>
    </submittedName>
</protein>
<dbReference type="PATRIC" id="fig|1462.6.peg.185"/>
<accession>A0A0D8BWH9</accession>
<dbReference type="InterPro" id="IPR006076">
    <property type="entry name" value="FAD-dep_OxRdtase"/>
</dbReference>
<dbReference type="PANTHER" id="PTHR13847:SF201">
    <property type="entry name" value="PUTATIBE OXIDOREDUCTASE"/>
    <property type="match status" value="1"/>
</dbReference>
<feature type="domain" description="FAD dependent oxidoreductase" evidence="1">
    <location>
        <begin position="30"/>
        <end position="384"/>
    </location>
</feature>
<name>A0A0D8BWH9_GEOKU</name>
<dbReference type="Pfam" id="PF01266">
    <property type="entry name" value="DAO"/>
    <property type="match status" value="1"/>
</dbReference>
<gene>
    <name evidence="2" type="ORF">LG52_95</name>
</gene>
<dbReference type="RefSeq" id="WP_044730481.1">
    <property type="nucleotide sequence ID" value="NZ_JYBP01000003.1"/>
</dbReference>
<dbReference type="PANTHER" id="PTHR13847">
    <property type="entry name" value="SARCOSINE DEHYDROGENASE-RELATED"/>
    <property type="match status" value="1"/>
</dbReference>
<proteinExistence type="predicted"/>
<dbReference type="OrthoDB" id="571248at2"/>
<comment type="caution">
    <text evidence="2">The sequence shown here is derived from an EMBL/GenBank/DDBJ whole genome shotgun (WGS) entry which is preliminary data.</text>
</comment>
<dbReference type="GO" id="GO:0005737">
    <property type="term" value="C:cytoplasm"/>
    <property type="evidence" value="ECO:0007669"/>
    <property type="project" value="TreeGrafter"/>
</dbReference>
<evidence type="ECO:0000259" key="1">
    <source>
        <dbReference type="Pfam" id="PF01266"/>
    </source>
</evidence>
<dbReference type="Gene3D" id="3.30.9.10">
    <property type="entry name" value="D-Amino Acid Oxidase, subunit A, domain 2"/>
    <property type="match status" value="1"/>
</dbReference>
<dbReference type="InterPro" id="IPR036188">
    <property type="entry name" value="FAD/NAD-bd_sf"/>
</dbReference>
<dbReference type="AlphaFoldDB" id="A0A0D8BWH9"/>
<evidence type="ECO:0000313" key="2">
    <source>
        <dbReference type="EMBL" id="KJE28495.1"/>
    </source>
</evidence>
<dbReference type="EMBL" id="JYBP01000003">
    <property type="protein sequence ID" value="KJE28495.1"/>
    <property type="molecule type" value="Genomic_DNA"/>
</dbReference>
<sequence>MNLQSGIFYWPTTFTNPPSYPVLEEDIDCDVLIIGAGTSGAQCAYFLSDTDLDVVVVEKRKAGHGSTAVNTALIQYLGEKMFFELINSFGETYAARHVKLCEQAIRDLADAARKLPLDCEFVSRDSLYYASSPEDVSKLEKEYAALQKHGFAIEWWPEEQIARHYPFRKPAALLTKGDSEVNPYKLTIGLLEYAKRRGVAIYEQTEINGKKLEKDQAVFYTKTGAVIRARAVIVAAGYETLDFKKDPNAVLSSTYAVVTNQVEDFSSWHNRTLIWETARPYIYMRTTADNRIIIGGLDEDTTYADERDAKLIHKRDQLIAEFQQRFPTIPVRAEFYLGAYYAGTHDGLPIIGVYDEYPNCYFVYAYGDNGAVYSMALAKCLRDWIAAGQSGDAQLYLPDRPLVSALSS</sequence>
<reference evidence="2 3" key="1">
    <citation type="submission" date="2015-01" db="EMBL/GenBank/DDBJ databases">
        <authorList>
            <person name="Filippidou S."/>
            <person name="Jeanneret N."/>
            <person name="Russel-Delif L."/>
            <person name="Junier T."/>
            <person name="Wunderlin T."/>
            <person name="Molina V."/>
            <person name="Johnson S.L."/>
            <person name="Davenport K.W."/>
            <person name="Chain P.S."/>
            <person name="Dorador C."/>
            <person name="Junier P."/>
        </authorList>
    </citation>
    <scope>NUCLEOTIDE SEQUENCE [LARGE SCALE GENOMIC DNA]</scope>
    <source>
        <strain evidence="2 3">Et7/4</strain>
    </source>
</reference>